<dbReference type="EMBL" id="CP069026">
    <property type="protein sequence ID" value="QRC93799.1"/>
    <property type="molecule type" value="Genomic_DNA"/>
</dbReference>
<dbReference type="Proteomes" id="UP000663193">
    <property type="component" value="Chromosome 4"/>
</dbReference>
<dbReference type="RefSeq" id="XP_001805822.1">
    <property type="nucleotide sequence ID" value="XM_001805770.1"/>
</dbReference>
<dbReference type="OrthoDB" id="66964at2759"/>
<dbReference type="OMA" id="SNLRTWA"/>
<dbReference type="AlphaFoldDB" id="A0A7U2EZN1"/>
<sequence length="307" mass="33709">MLPPVDPRVLERNPNFDVLYKDLTTRKLNPDGSTRDTKKQRIHDEIRRSLTDARTNLISTEILLQSLSDLPSRSKDLPPELHAVIEIATAQLNGHIPDTDREILSDDIDTFLANISTISSALSAQFVVLVTHLAKIADPKSPPAISDLSASAASLLSSATQVLPHDLASARINLTNTTSTLLSTHLNLLSASIRILEQTQHGALARHTKSSAELVHTRATILGLQSKIHMLTHAPPPEFVAALKEFKKSQGSGEKALRDREGMARRELELYERAGEKGMRDLAKRKEWLVSEISGVEAEVVKLENGS</sequence>
<dbReference type="VEuPathDB" id="FungiDB:JI435_156810"/>
<dbReference type="KEGG" id="pno:SNOG_15681"/>
<accession>A0A7U2EZN1</accession>
<name>A0A7U2EZN1_PHANO</name>
<protein>
    <submittedName>
        <fullName evidence="1">Uncharacterized protein</fullName>
    </submittedName>
</protein>
<organism evidence="1 2">
    <name type="scientific">Phaeosphaeria nodorum (strain SN15 / ATCC MYA-4574 / FGSC 10173)</name>
    <name type="common">Glume blotch fungus</name>
    <name type="synonym">Parastagonospora nodorum</name>
    <dbReference type="NCBI Taxonomy" id="321614"/>
    <lineage>
        <taxon>Eukaryota</taxon>
        <taxon>Fungi</taxon>
        <taxon>Dikarya</taxon>
        <taxon>Ascomycota</taxon>
        <taxon>Pezizomycotina</taxon>
        <taxon>Dothideomycetes</taxon>
        <taxon>Pleosporomycetidae</taxon>
        <taxon>Pleosporales</taxon>
        <taxon>Pleosporineae</taxon>
        <taxon>Phaeosphaeriaceae</taxon>
        <taxon>Parastagonospora</taxon>
    </lineage>
</organism>
<evidence type="ECO:0000313" key="2">
    <source>
        <dbReference type="Proteomes" id="UP000663193"/>
    </source>
</evidence>
<proteinExistence type="predicted"/>
<gene>
    <name evidence="1" type="ORF">JI435_156810</name>
</gene>
<keyword evidence="2" id="KW-1185">Reference proteome</keyword>
<reference evidence="2" key="1">
    <citation type="journal article" date="2021" name="BMC Genomics">
        <title>Chromosome-level genome assembly and manually-curated proteome of model necrotroph Parastagonospora nodorum Sn15 reveals a genome-wide trove of candidate effector homologs, and redundancy of virulence-related functions within an accessory chromosome.</title>
        <authorList>
            <person name="Bertazzoni S."/>
            <person name="Jones D.A.B."/>
            <person name="Phan H.T."/>
            <person name="Tan K.-C."/>
            <person name="Hane J.K."/>
        </authorList>
    </citation>
    <scope>NUCLEOTIDE SEQUENCE [LARGE SCALE GENOMIC DNA]</scope>
    <source>
        <strain evidence="2">SN15 / ATCC MYA-4574 / FGSC 10173)</strain>
    </source>
</reference>
<evidence type="ECO:0000313" key="1">
    <source>
        <dbReference type="EMBL" id="QRC93799.1"/>
    </source>
</evidence>